<dbReference type="SMART" id="SM00220">
    <property type="entry name" value="S_TKc"/>
    <property type="match status" value="1"/>
</dbReference>
<accession>A0A9X3YLB4</accession>
<evidence type="ECO:0000256" key="3">
    <source>
        <dbReference type="ARBA" id="ARBA00022679"/>
    </source>
</evidence>
<dbReference type="PANTHER" id="PTHR43289">
    <property type="entry name" value="MITOGEN-ACTIVATED PROTEIN KINASE KINASE KINASE 20-RELATED"/>
    <property type="match status" value="1"/>
</dbReference>
<dbReference type="RefSeq" id="WP_263542404.1">
    <property type="nucleotide sequence ID" value="NZ_JAOVZO020000018.1"/>
</dbReference>
<dbReference type="EC" id="2.7.11.1" evidence="1"/>
<comment type="caution">
    <text evidence="9">The sequence shown here is derived from an EMBL/GenBank/DDBJ whole genome shotgun (WGS) entry which is preliminary data.</text>
</comment>
<dbReference type="PROSITE" id="PS00108">
    <property type="entry name" value="PROTEIN_KINASE_ST"/>
    <property type="match status" value="1"/>
</dbReference>
<reference evidence="9" key="1">
    <citation type="submission" date="2023-02" db="EMBL/GenBank/DDBJ databases">
        <title>Tahibacter soli sp. nov. isolated from soil.</title>
        <authorList>
            <person name="Baek J.H."/>
            <person name="Lee J.K."/>
            <person name="Choi D.G."/>
            <person name="Jeon C.O."/>
        </authorList>
    </citation>
    <scope>NUCLEOTIDE SEQUENCE</scope>
    <source>
        <strain evidence="9">BL</strain>
    </source>
</reference>
<evidence type="ECO:0000256" key="2">
    <source>
        <dbReference type="ARBA" id="ARBA00022527"/>
    </source>
</evidence>
<feature type="domain" description="Protein kinase" evidence="8">
    <location>
        <begin position="12"/>
        <end position="270"/>
    </location>
</feature>
<gene>
    <name evidence="9" type="ORF">OD750_014315</name>
</gene>
<dbReference type="Pfam" id="PF00069">
    <property type="entry name" value="Pkinase"/>
    <property type="match status" value="1"/>
</dbReference>
<keyword evidence="6" id="KW-0067">ATP-binding</keyword>
<keyword evidence="10" id="KW-1185">Reference proteome</keyword>
<feature type="region of interest" description="Disordered" evidence="7">
    <location>
        <begin position="280"/>
        <end position="299"/>
    </location>
</feature>
<dbReference type="InterPro" id="IPR000719">
    <property type="entry name" value="Prot_kinase_dom"/>
</dbReference>
<evidence type="ECO:0000313" key="9">
    <source>
        <dbReference type="EMBL" id="MDC8013712.1"/>
    </source>
</evidence>
<dbReference type="InterPro" id="IPR008271">
    <property type="entry name" value="Ser/Thr_kinase_AS"/>
</dbReference>
<dbReference type="FunFam" id="1.10.510.10:FF:000021">
    <property type="entry name" value="Serine/threonine protein kinase"/>
    <property type="match status" value="1"/>
</dbReference>
<evidence type="ECO:0000313" key="10">
    <source>
        <dbReference type="Proteomes" id="UP001139971"/>
    </source>
</evidence>
<dbReference type="CDD" id="cd14014">
    <property type="entry name" value="STKc_PknB_like"/>
    <property type="match status" value="1"/>
</dbReference>
<sequence>MTVKPGDVLGHYRLTEHLAGGGMARLYRAVDARDGREVVVKLLPASADAETRERFAREIRVLAELDHPRIVPLLDTGTVDDAPYLVLPLVDRGDLADRIAREDGPLPLPLVRRIALQLCDALAYAHLRGVVHRDLKPANVLVDAAGDVQLADFGIALAAGNARLTQAGQAIGTPEYLAPEQALGVADMRSDVYALGLILFQLATGRLPFAARTPAEWLAAHRELAPPSPRSLNAGVPEPFERVVLRALAKKPEARFQSAAEMAAALRQALPEDATPTLVGARPPGVAPAAPPTTSTSVAPDPPSNLLPVLAMVVLVAVLATAGWLVWRALAREAAVPVATTAAPAPSARAPSPPPVTPAVAPPAAAQHYDDFADATHDGAFDGARWRSTSGDERLAQRQSNGVLRVRTALRDVGLAATRVAPQPRRIAVRVRLLDPVLADEATIGVTLLRADQPGTWVACYLYATRGALRATPTCTDQRRREYRTGSAVNTGAWVELSLRPDGKEGVDFNADADAIGALPLVQDGAATWLVFVAAWSGDGKAVEGEVDWVDIEP</sequence>
<dbReference type="GO" id="GO:0005524">
    <property type="term" value="F:ATP binding"/>
    <property type="evidence" value="ECO:0007669"/>
    <property type="project" value="UniProtKB-KW"/>
</dbReference>
<evidence type="ECO:0000256" key="6">
    <source>
        <dbReference type="ARBA" id="ARBA00022840"/>
    </source>
</evidence>
<protein>
    <recommendedName>
        <fullName evidence="1">non-specific serine/threonine protein kinase</fullName>
        <ecNumber evidence="1">2.7.11.1</ecNumber>
    </recommendedName>
</protein>
<dbReference type="Proteomes" id="UP001139971">
    <property type="component" value="Unassembled WGS sequence"/>
</dbReference>
<dbReference type="SUPFAM" id="SSF56112">
    <property type="entry name" value="Protein kinase-like (PK-like)"/>
    <property type="match status" value="1"/>
</dbReference>
<evidence type="ECO:0000256" key="7">
    <source>
        <dbReference type="SAM" id="MobiDB-lite"/>
    </source>
</evidence>
<evidence type="ECO:0000256" key="5">
    <source>
        <dbReference type="ARBA" id="ARBA00022777"/>
    </source>
</evidence>
<dbReference type="PANTHER" id="PTHR43289:SF6">
    <property type="entry name" value="SERINE_THREONINE-PROTEIN KINASE NEKL-3"/>
    <property type="match status" value="1"/>
</dbReference>
<dbReference type="EMBL" id="JAOVZO020000018">
    <property type="protein sequence ID" value="MDC8013712.1"/>
    <property type="molecule type" value="Genomic_DNA"/>
</dbReference>
<organism evidence="9 10">
    <name type="scientific">Tahibacter soli</name>
    <dbReference type="NCBI Taxonomy" id="2983605"/>
    <lineage>
        <taxon>Bacteria</taxon>
        <taxon>Pseudomonadati</taxon>
        <taxon>Pseudomonadota</taxon>
        <taxon>Gammaproteobacteria</taxon>
        <taxon>Lysobacterales</taxon>
        <taxon>Rhodanobacteraceae</taxon>
        <taxon>Tahibacter</taxon>
    </lineage>
</organism>
<keyword evidence="3" id="KW-0808">Transferase</keyword>
<evidence type="ECO:0000256" key="4">
    <source>
        <dbReference type="ARBA" id="ARBA00022741"/>
    </source>
</evidence>
<evidence type="ECO:0000256" key="1">
    <source>
        <dbReference type="ARBA" id="ARBA00012513"/>
    </source>
</evidence>
<dbReference type="Gene3D" id="1.10.510.10">
    <property type="entry name" value="Transferase(Phosphotransferase) domain 1"/>
    <property type="match status" value="1"/>
</dbReference>
<keyword evidence="5 9" id="KW-0418">Kinase</keyword>
<evidence type="ECO:0000259" key="8">
    <source>
        <dbReference type="PROSITE" id="PS50011"/>
    </source>
</evidence>
<dbReference type="GO" id="GO:0004674">
    <property type="term" value="F:protein serine/threonine kinase activity"/>
    <property type="evidence" value="ECO:0007669"/>
    <property type="project" value="UniProtKB-KW"/>
</dbReference>
<keyword evidence="2" id="KW-0723">Serine/threonine-protein kinase</keyword>
<keyword evidence="4" id="KW-0547">Nucleotide-binding</keyword>
<dbReference type="PROSITE" id="PS50011">
    <property type="entry name" value="PROTEIN_KINASE_DOM"/>
    <property type="match status" value="1"/>
</dbReference>
<dbReference type="Gene3D" id="3.30.200.20">
    <property type="entry name" value="Phosphorylase Kinase, domain 1"/>
    <property type="match status" value="1"/>
</dbReference>
<proteinExistence type="predicted"/>
<feature type="region of interest" description="Disordered" evidence="7">
    <location>
        <begin position="343"/>
        <end position="362"/>
    </location>
</feature>
<dbReference type="InterPro" id="IPR011009">
    <property type="entry name" value="Kinase-like_dom_sf"/>
</dbReference>
<name>A0A9X3YLB4_9GAMM</name>
<dbReference type="AlphaFoldDB" id="A0A9X3YLB4"/>
<feature type="compositionally biased region" description="Pro residues" evidence="7">
    <location>
        <begin position="351"/>
        <end position="361"/>
    </location>
</feature>